<dbReference type="PANTHER" id="PTHR11089:SF30">
    <property type="entry name" value="GUANINE NUCLEOTIDE-BINDING PROTEIN-LIKE 3 HOMOLOG"/>
    <property type="match status" value="1"/>
</dbReference>
<evidence type="ECO:0000256" key="2">
    <source>
        <dbReference type="ARBA" id="ARBA00022741"/>
    </source>
</evidence>
<dbReference type="AlphaFoldDB" id="A0A8H7VR48"/>
<accession>A0A8H7VR48</accession>
<feature type="compositionally biased region" description="Basic and acidic residues" evidence="6">
    <location>
        <begin position="32"/>
        <end position="50"/>
    </location>
</feature>
<evidence type="ECO:0000313" key="8">
    <source>
        <dbReference type="EMBL" id="KAG2225713.1"/>
    </source>
</evidence>
<dbReference type="PANTHER" id="PTHR11089">
    <property type="entry name" value="GTP-BINDING PROTEIN-RELATED"/>
    <property type="match status" value="1"/>
</dbReference>
<evidence type="ECO:0000313" key="9">
    <source>
        <dbReference type="Proteomes" id="UP000646827"/>
    </source>
</evidence>
<dbReference type="InterPro" id="IPR050755">
    <property type="entry name" value="TRAFAC_YlqF/YawG_RiboMat"/>
</dbReference>
<dbReference type="GO" id="GO:0005525">
    <property type="term" value="F:GTP binding"/>
    <property type="evidence" value="ECO:0007669"/>
    <property type="project" value="UniProtKB-KW"/>
</dbReference>
<dbReference type="GO" id="GO:0005730">
    <property type="term" value="C:nucleolus"/>
    <property type="evidence" value="ECO:0007669"/>
    <property type="project" value="UniProtKB-SubCell"/>
</dbReference>
<evidence type="ECO:0000259" key="7">
    <source>
        <dbReference type="PROSITE" id="PS51721"/>
    </source>
</evidence>
<evidence type="ECO:0000256" key="4">
    <source>
        <dbReference type="ARBA" id="ARBA00023134"/>
    </source>
</evidence>
<keyword evidence="9" id="KW-1185">Reference proteome</keyword>
<dbReference type="SUPFAM" id="SSF52540">
    <property type="entry name" value="P-loop containing nucleoside triphosphate hydrolases"/>
    <property type="match status" value="1"/>
</dbReference>
<dbReference type="InterPro" id="IPR006073">
    <property type="entry name" value="GTP-bd"/>
</dbReference>
<comment type="subcellular location">
    <subcellularLocation>
        <location evidence="1">Nucleus</location>
        <location evidence="1">Nucleolus</location>
    </subcellularLocation>
</comment>
<organism evidence="8 9">
    <name type="scientific">Circinella minor</name>
    <dbReference type="NCBI Taxonomy" id="1195481"/>
    <lineage>
        <taxon>Eukaryota</taxon>
        <taxon>Fungi</taxon>
        <taxon>Fungi incertae sedis</taxon>
        <taxon>Mucoromycota</taxon>
        <taxon>Mucoromycotina</taxon>
        <taxon>Mucoromycetes</taxon>
        <taxon>Mucorales</taxon>
        <taxon>Lichtheimiaceae</taxon>
        <taxon>Circinella</taxon>
    </lineage>
</organism>
<feature type="compositionally biased region" description="Basic and acidic residues" evidence="6">
    <location>
        <begin position="1"/>
        <end position="19"/>
    </location>
</feature>
<dbReference type="OrthoDB" id="10266128at2759"/>
<proteinExistence type="predicted"/>
<feature type="domain" description="CP-type G" evidence="7">
    <location>
        <begin position="115"/>
        <end position="300"/>
    </location>
</feature>
<keyword evidence="3" id="KW-0175">Coiled coil</keyword>
<keyword evidence="5" id="KW-0539">Nucleus</keyword>
<evidence type="ECO:0000256" key="3">
    <source>
        <dbReference type="ARBA" id="ARBA00023054"/>
    </source>
</evidence>
<dbReference type="PRINTS" id="PR00326">
    <property type="entry name" value="GTP1OBG"/>
</dbReference>
<dbReference type="EMBL" id="JAEPRB010000024">
    <property type="protein sequence ID" value="KAG2225713.1"/>
    <property type="molecule type" value="Genomic_DNA"/>
</dbReference>
<dbReference type="InterPro" id="IPR027417">
    <property type="entry name" value="P-loop_NTPase"/>
</dbReference>
<dbReference type="InterPro" id="IPR030378">
    <property type="entry name" value="G_CP_dom"/>
</dbReference>
<dbReference type="FunFam" id="1.10.1580.10:FF:000002">
    <property type="entry name" value="Guanine nucleotide-binding protein-like 3 (nucleolar)-like"/>
    <property type="match status" value="1"/>
</dbReference>
<dbReference type="Gene3D" id="3.40.50.300">
    <property type="entry name" value="P-loop containing nucleotide triphosphate hydrolases"/>
    <property type="match status" value="1"/>
</dbReference>
<evidence type="ECO:0000256" key="5">
    <source>
        <dbReference type="ARBA" id="ARBA00023242"/>
    </source>
</evidence>
<dbReference type="InterPro" id="IPR023179">
    <property type="entry name" value="GTP-bd_ortho_bundle_sf"/>
</dbReference>
<feature type="compositionally biased region" description="Acidic residues" evidence="6">
    <location>
        <begin position="548"/>
        <end position="564"/>
    </location>
</feature>
<sequence>KKKNRDLNKRQTSRTKKDPGVPNLDHFKKKQANKDEERRKKAAAVKERQSLARQQLQNQNRRFGQNTSLLDMVQNAQQRGQEYTHQQDQIQDESSKILKDAALSGEKDNSKKAYFREFKKVLEHADVVLEILDARDPLGTRTRHVERMIMESGLNKKIVLVLNKIDLVPKENIEQWLKYLRNEYPAVAFKSSTQSQRRNLGRVNIATEEAADHLMHGSECLGADALMALLKNYCRSAHIKTSITVGIIGYPNVGKSSVINSLARAKVCGVGSTPGFTKVAQQITLDKNIKLLDCPGIVFATQGQDGQSDAEIALRNCIKVELLEDPVTPVEVIISKIPTEQLMMMYDVGYFNNTHEFLVLLAQQRGKLKKGGISDIELVARSVLQDWNGGKIPFYTLPPTNKPTHDLGSSIVSTWGQEINIDALQAADQSILSELPGTAQFGSNAVVMQTTDSEMMDTHDDMMADNNTGGMMMDESTNETNNGSSLTVQIERMRMKKKGSGPNQPQKLFTQVEEEIMNNLQRNQILAKQQKQLQKKARKQQGIITHQEEEDDAYPSFMGEEDETMMTNTSNDLLQLPDDEDEDL</sequence>
<feature type="region of interest" description="Disordered" evidence="6">
    <location>
        <begin position="1"/>
        <end position="51"/>
    </location>
</feature>
<dbReference type="CDD" id="cd04178">
    <property type="entry name" value="Nucleostemin_like"/>
    <property type="match status" value="1"/>
</dbReference>
<feature type="region of interest" description="Disordered" evidence="6">
    <location>
        <begin position="537"/>
        <end position="584"/>
    </location>
</feature>
<name>A0A8H7VR48_9FUNG</name>
<protein>
    <recommendedName>
        <fullName evidence="7">CP-type G domain-containing protein</fullName>
    </recommendedName>
</protein>
<reference evidence="8 9" key="1">
    <citation type="submission" date="2020-12" db="EMBL/GenBank/DDBJ databases">
        <title>Metabolic potential, ecology and presence of endohyphal bacteria is reflected in genomic diversity of Mucoromycotina.</title>
        <authorList>
            <person name="Muszewska A."/>
            <person name="Okrasinska A."/>
            <person name="Steczkiewicz K."/>
            <person name="Drgas O."/>
            <person name="Orlowska M."/>
            <person name="Perlinska-Lenart U."/>
            <person name="Aleksandrzak-Piekarczyk T."/>
            <person name="Szatraj K."/>
            <person name="Zielenkiewicz U."/>
            <person name="Pilsyk S."/>
            <person name="Malc E."/>
            <person name="Mieczkowski P."/>
            <person name="Kruszewska J.S."/>
            <person name="Biernat P."/>
            <person name="Pawlowska J."/>
        </authorList>
    </citation>
    <scope>NUCLEOTIDE SEQUENCE [LARGE SCALE GENOMIC DNA]</scope>
    <source>
        <strain evidence="8 9">CBS 142.35</strain>
    </source>
</reference>
<keyword evidence="2" id="KW-0547">Nucleotide-binding</keyword>
<evidence type="ECO:0000256" key="1">
    <source>
        <dbReference type="ARBA" id="ARBA00004604"/>
    </source>
</evidence>
<evidence type="ECO:0000256" key="6">
    <source>
        <dbReference type="SAM" id="MobiDB-lite"/>
    </source>
</evidence>
<gene>
    <name evidence="8" type="ORF">INT45_011381</name>
</gene>
<feature type="non-terminal residue" evidence="8">
    <location>
        <position position="1"/>
    </location>
</feature>
<dbReference type="Pfam" id="PF01926">
    <property type="entry name" value="MMR_HSR1"/>
    <property type="match status" value="1"/>
</dbReference>
<dbReference type="Proteomes" id="UP000646827">
    <property type="component" value="Unassembled WGS sequence"/>
</dbReference>
<dbReference type="GO" id="GO:0051239">
    <property type="term" value="P:regulation of multicellular organismal process"/>
    <property type="evidence" value="ECO:0007669"/>
    <property type="project" value="UniProtKB-ARBA"/>
</dbReference>
<dbReference type="FunFam" id="3.40.50.300:FF:000571">
    <property type="entry name" value="Guanine nucleotide-binding protein-like NSN1"/>
    <property type="match status" value="1"/>
</dbReference>
<dbReference type="PROSITE" id="PS51721">
    <property type="entry name" value="G_CP"/>
    <property type="match status" value="1"/>
</dbReference>
<dbReference type="GO" id="GO:0050793">
    <property type="term" value="P:regulation of developmental process"/>
    <property type="evidence" value="ECO:0007669"/>
    <property type="project" value="UniProtKB-ARBA"/>
</dbReference>
<dbReference type="Gene3D" id="1.10.1580.10">
    <property type="match status" value="1"/>
</dbReference>
<comment type="caution">
    <text evidence="8">The sequence shown here is derived from an EMBL/GenBank/DDBJ whole genome shotgun (WGS) entry which is preliminary data.</text>
</comment>
<keyword evidence="4" id="KW-0342">GTP-binding</keyword>